<dbReference type="EMBL" id="CP021434">
    <property type="protein sequence ID" value="ARU62458.1"/>
    <property type="molecule type" value="Genomic_DNA"/>
</dbReference>
<evidence type="ECO:0008006" key="5">
    <source>
        <dbReference type="Google" id="ProtNLM"/>
    </source>
</evidence>
<evidence type="ECO:0000313" key="3">
    <source>
        <dbReference type="EMBL" id="ARU62458.1"/>
    </source>
</evidence>
<dbReference type="Proteomes" id="UP000195437">
    <property type="component" value="Chromosome"/>
</dbReference>
<organism evidence="3 4">
    <name type="scientific">Tumebacillus avium</name>
    <dbReference type="NCBI Taxonomy" id="1903704"/>
    <lineage>
        <taxon>Bacteria</taxon>
        <taxon>Bacillati</taxon>
        <taxon>Bacillota</taxon>
        <taxon>Bacilli</taxon>
        <taxon>Bacillales</taxon>
        <taxon>Alicyclobacillaceae</taxon>
        <taxon>Tumebacillus</taxon>
    </lineage>
</organism>
<dbReference type="KEGG" id="tum:CBW65_16955"/>
<evidence type="ECO:0000256" key="2">
    <source>
        <dbReference type="SAM" id="Phobius"/>
    </source>
</evidence>
<keyword evidence="2" id="KW-0812">Transmembrane</keyword>
<dbReference type="Gene3D" id="1.20.5.350">
    <property type="match status" value="1"/>
</dbReference>
<keyword evidence="2" id="KW-0472">Membrane</keyword>
<dbReference type="AlphaFoldDB" id="A0A1Y0IPG3"/>
<feature type="transmembrane region" description="Helical" evidence="2">
    <location>
        <begin position="12"/>
        <end position="35"/>
    </location>
</feature>
<dbReference type="SUPFAM" id="SSF158791">
    <property type="entry name" value="MgtE N-terminal domain-like"/>
    <property type="match status" value="1"/>
</dbReference>
<keyword evidence="4" id="KW-1185">Reference proteome</keyword>
<dbReference type="InterPro" id="IPR038077">
    <property type="entry name" value="Troponin_sf"/>
</dbReference>
<accession>A0A1Y0IPG3</accession>
<proteinExistence type="predicted"/>
<dbReference type="RefSeq" id="WP_087457817.1">
    <property type="nucleotide sequence ID" value="NZ_CP021434.1"/>
</dbReference>
<name>A0A1Y0IPG3_9BACL</name>
<protein>
    <recommendedName>
        <fullName evidence="5">Magnesium transporter MgtE intracellular domain-containing protein</fullName>
    </recommendedName>
</protein>
<dbReference type="OrthoDB" id="2381574at2"/>
<sequence>MEAEHRYSKMEWLFYIIILPLLFTALLSGIILQFLGVDVTGKIAGAARELPVVSSFFPDEEGAVVDAQAAADAAKQKKIQELQDQVTALEGEKQQAQSDLKKKDNEINRLKEQISDLEAKAGTKDPLKAKAETYAAMAPAKAALVMTQMSVTEAKQLLAKMDSKAQAAILEQMEPAIAAKMMSS</sequence>
<keyword evidence="1" id="KW-0175">Coiled coil</keyword>
<gene>
    <name evidence="3" type="ORF">CBW65_16955</name>
</gene>
<dbReference type="SUPFAM" id="SSF90250">
    <property type="entry name" value="Troponin coil-coiled subunits"/>
    <property type="match status" value="1"/>
</dbReference>
<evidence type="ECO:0000313" key="4">
    <source>
        <dbReference type="Proteomes" id="UP000195437"/>
    </source>
</evidence>
<feature type="coiled-coil region" evidence="1">
    <location>
        <begin position="72"/>
        <end position="120"/>
    </location>
</feature>
<keyword evidence="2" id="KW-1133">Transmembrane helix</keyword>
<evidence type="ECO:0000256" key="1">
    <source>
        <dbReference type="SAM" id="Coils"/>
    </source>
</evidence>
<reference evidence="4" key="1">
    <citation type="submission" date="2017-05" db="EMBL/GenBank/DDBJ databases">
        <authorList>
            <person name="Sung H."/>
        </authorList>
    </citation>
    <scope>NUCLEOTIDE SEQUENCE [LARGE SCALE GENOMIC DNA]</scope>
    <source>
        <strain evidence="4">AR23208</strain>
    </source>
</reference>